<gene>
    <name evidence="3" type="ORF">NE237_018616</name>
</gene>
<evidence type="ECO:0000313" key="4">
    <source>
        <dbReference type="Proteomes" id="UP001141806"/>
    </source>
</evidence>
<dbReference type="SMART" id="SM00463">
    <property type="entry name" value="SMR"/>
    <property type="match status" value="1"/>
</dbReference>
<comment type="caution">
    <text evidence="3">The sequence shown here is derived from an EMBL/GenBank/DDBJ whole genome shotgun (WGS) entry which is preliminary data.</text>
</comment>
<dbReference type="OrthoDB" id="3231855at2759"/>
<dbReference type="Pfam" id="PF08590">
    <property type="entry name" value="DUF1771"/>
    <property type="match status" value="1"/>
</dbReference>
<dbReference type="EMBL" id="JAMYWD010000007">
    <property type="protein sequence ID" value="KAJ4966767.1"/>
    <property type="molecule type" value="Genomic_DNA"/>
</dbReference>
<evidence type="ECO:0000256" key="1">
    <source>
        <dbReference type="SAM" id="MobiDB-lite"/>
    </source>
</evidence>
<dbReference type="InterPro" id="IPR002625">
    <property type="entry name" value="Smr_dom"/>
</dbReference>
<feature type="region of interest" description="Disordered" evidence="1">
    <location>
        <begin position="1"/>
        <end position="44"/>
    </location>
</feature>
<proteinExistence type="predicted"/>
<dbReference type="PANTHER" id="PTHR47812:SF2">
    <property type="entry name" value="SMR (SMALL MUTS RELATED) DOMAIN-CONTAINING PROTEIN"/>
    <property type="match status" value="1"/>
</dbReference>
<feature type="domain" description="Smr" evidence="2">
    <location>
        <begin position="316"/>
        <end position="435"/>
    </location>
</feature>
<dbReference type="AlphaFoldDB" id="A0A9Q0KA86"/>
<dbReference type="PANTHER" id="PTHR47812">
    <property type="entry name" value="SMR (SMALL MUTS RELATED) DOMAIN-CONTAINING PROTEIN"/>
    <property type="match status" value="1"/>
</dbReference>
<accession>A0A9Q0KA86</accession>
<dbReference type="Proteomes" id="UP001141806">
    <property type="component" value="Unassembled WGS sequence"/>
</dbReference>
<keyword evidence="4" id="KW-1185">Reference proteome</keyword>
<sequence length="439" mass="49344">MSWKRGRSSGWAAFDPNQRQKQGLKPDSDVDPYPPMANMTTTAESSRNSILGYVPPMKPFSSVLQPEMDFPILIDDSDSKRQLLDGISSMMLGNKIVKKNNTVVALEKLKELHGWADDSLIEDILAAVNNNFDQASTLLKAMVTSSSCEDNKTVDLAELGSVFEDCLHPKKREEVEEDFPSGKMEDLTELKVVLQGCLDNTKPEQTDEGVIFENKFTNDTTEVKLISRTLLSVPAEPEWEEDDVYLNHRKDAIRVMRSASQHSRAASNAFLRGDHFSAQQLSHKSREEWRFAEQLNAKAAEEILTIRNSKNNIWKLDLHGLHAYEAVHAMHNRLLKIETQMPFNRTISPKKVEPELGITCPPSLDSPSCKGTEMKADIQNYAIFSQKQTILEIITGTGNHSRGEAALPSVIRGSLIENGYHFDEPRPGVIAVRPKFRNR</sequence>
<dbReference type="InterPro" id="IPR036063">
    <property type="entry name" value="Smr_dom_sf"/>
</dbReference>
<organism evidence="3 4">
    <name type="scientific">Protea cynaroides</name>
    <dbReference type="NCBI Taxonomy" id="273540"/>
    <lineage>
        <taxon>Eukaryota</taxon>
        <taxon>Viridiplantae</taxon>
        <taxon>Streptophyta</taxon>
        <taxon>Embryophyta</taxon>
        <taxon>Tracheophyta</taxon>
        <taxon>Spermatophyta</taxon>
        <taxon>Magnoliopsida</taxon>
        <taxon>Proteales</taxon>
        <taxon>Proteaceae</taxon>
        <taxon>Protea</taxon>
    </lineage>
</organism>
<evidence type="ECO:0000313" key="3">
    <source>
        <dbReference type="EMBL" id="KAJ4966767.1"/>
    </source>
</evidence>
<reference evidence="3" key="1">
    <citation type="journal article" date="2023" name="Plant J.">
        <title>The genome of the king protea, Protea cynaroides.</title>
        <authorList>
            <person name="Chang J."/>
            <person name="Duong T.A."/>
            <person name="Schoeman C."/>
            <person name="Ma X."/>
            <person name="Roodt D."/>
            <person name="Barker N."/>
            <person name="Li Z."/>
            <person name="Van de Peer Y."/>
            <person name="Mizrachi E."/>
        </authorList>
    </citation>
    <scope>NUCLEOTIDE SEQUENCE</scope>
    <source>
        <tissue evidence="3">Young leaves</tissue>
    </source>
</reference>
<evidence type="ECO:0000259" key="2">
    <source>
        <dbReference type="PROSITE" id="PS50828"/>
    </source>
</evidence>
<dbReference type="InterPro" id="IPR013899">
    <property type="entry name" value="DUF1771"/>
</dbReference>
<protein>
    <recommendedName>
        <fullName evidence="2">Smr domain-containing protein</fullName>
    </recommendedName>
</protein>
<dbReference type="Gene3D" id="3.30.1370.110">
    <property type="match status" value="1"/>
</dbReference>
<dbReference type="SMART" id="SM01162">
    <property type="entry name" value="DUF1771"/>
    <property type="match status" value="1"/>
</dbReference>
<dbReference type="SUPFAM" id="SSF160443">
    <property type="entry name" value="SMR domain-like"/>
    <property type="match status" value="1"/>
</dbReference>
<dbReference type="PROSITE" id="PS50828">
    <property type="entry name" value="SMR"/>
    <property type="match status" value="1"/>
</dbReference>
<name>A0A9Q0KA86_9MAGN</name>